<feature type="transmembrane region" description="Helical" evidence="1">
    <location>
        <begin position="145"/>
        <end position="171"/>
    </location>
</feature>
<evidence type="ECO:0000313" key="2">
    <source>
        <dbReference type="EMBL" id="KXP14456.1"/>
    </source>
</evidence>
<keyword evidence="1" id="KW-0812">Transmembrane</keyword>
<dbReference type="Proteomes" id="UP000070258">
    <property type="component" value="Unassembled WGS sequence"/>
</dbReference>
<sequence length="271" mass="29477">MLVSAGHRRGSTVRSYHRDVQNLAWVGGVFRRASRRELRALRRIGVGLVFNLVLAFAWLLVDPLEYTERTEIPVIIVYFVTFVLADSVTTNMLGDQAAVRSGRSTGIAASLGIVLARNVSLLLALGVPLVAATVTLVALTGHGAAMPVAVSSVLMQVFVWLGICSILAALFPVSPASPLVWWRDRRDLRVTAWRVLAALVPYALLWVLVPAEGRRRRLPGMGAVHRRTTGAQPLDHVHQAVTAVLAGLLLWGVCIGVGAVVVRIRNWRPRA</sequence>
<name>A0A138AVQ7_9ACTN</name>
<protein>
    <recommendedName>
        <fullName evidence="4">ABC-2 type transporter domain-containing protein</fullName>
    </recommendedName>
</protein>
<organism evidence="2 3">
    <name type="scientific">Tsukamurella pseudospumae</name>
    <dbReference type="NCBI Taxonomy" id="239498"/>
    <lineage>
        <taxon>Bacteria</taxon>
        <taxon>Bacillati</taxon>
        <taxon>Actinomycetota</taxon>
        <taxon>Actinomycetes</taxon>
        <taxon>Mycobacteriales</taxon>
        <taxon>Tsukamurellaceae</taxon>
        <taxon>Tsukamurella</taxon>
    </lineage>
</organism>
<feature type="transmembrane region" description="Helical" evidence="1">
    <location>
        <begin position="192"/>
        <end position="209"/>
    </location>
</feature>
<dbReference type="EMBL" id="LSRF01000001">
    <property type="protein sequence ID" value="KXP14456.1"/>
    <property type="molecule type" value="Genomic_DNA"/>
</dbReference>
<evidence type="ECO:0000256" key="1">
    <source>
        <dbReference type="SAM" id="Phobius"/>
    </source>
</evidence>
<evidence type="ECO:0000313" key="3">
    <source>
        <dbReference type="Proteomes" id="UP000070258"/>
    </source>
</evidence>
<keyword evidence="1" id="KW-0472">Membrane</keyword>
<reference evidence="3" key="1">
    <citation type="submission" date="2016-02" db="EMBL/GenBank/DDBJ databases">
        <authorList>
            <person name="Wen L."/>
            <person name="He K."/>
            <person name="Yang H."/>
        </authorList>
    </citation>
    <scope>NUCLEOTIDE SEQUENCE [LARGE SCALE GENOMIC DNA]</scope>
    <source>
        <strain evidence="3">JCM 15929</strain>
    </source>
</reference>
<dbReference type="AlphaFoldDB" id="A0A138AVQ7"/>
<proteinExistence type="predicted"/>
<evidence type="ECO:0008006" key="4">
    <source>
        <dbReference type="Google" id="ProtNLM"/>
    </source>
</evidence>
<comment type="caution">
    <text evidence="2">The sequence shown here is derived from an EMBL/GenBank/DDBJ whole genome shotgun (WGS) entry which is preliminary data.</text>
</comment>
<keyword evidence="1" id="KW-1133">Transmembrane helix</keyword>
<gene>
    <name evidence="2" type="ORF">AXK60_00655</name>
</gene>
<feature type="transmembrane region" description="Helical" evidence="1">
    <location>
        <begin position="40"/>
        <end position="60"/>
    </location>
</feature>
<accession>A0A138AVQ7</accession>
<feature type="transmembrane region" description="Helical" evidence="1">
    <location>
        <begin position="72"/>
        <end position="93"/>
    </location>
</feature>
<feature type="transmembrane region" description="Helical" evidence="1">
    <location>
        <begin position="240"/>
        <end position="262"/>
    </location>
</feature>
<dbReference type="STRING" id="239498.AXK60_00655"/>
<feature type="transmembrane region" description="Helical" evidence="1">
    <location>
        <begin position="114"/>
        <end position="139"/>
    </location>
</feature>